<evidence type="ECO:0000256" key="7">
    <source>
        <dbReference type="ARBA" id="ARBA00022962"/>
    </source>
</evidence>
<evidence type="ECO:0000256" key="3">
    <source>
        <dbReference type="ARBA" id="ARBA00022741"/>
    </source>
</evidence>
<dbReference type="PANTHER" id="PTHR10099:SF1">
    <property type="entry name" value="PHOSPHORIBOSYLFORMYLGLYCINAMIDINE SYNTHASE"/>
    <property type="match status" value="1"/>
</dbReference>
<keyword evidence="5" id="KW-0378">Hydrolase</keyword>
<dbReference type="AlphaFoldDB" id="A0A7M2X2Q1"/>
<evidence type="ECO:0000256" key="2">
    <source>
        <dbReference type="ARBA" id="ARBA00022598"/>
    </source>
</evidence>
<dbReference type="Pfam" id="PF13507">
    <property type="entry name" value="GATase_5"/>
    <property type="match status" value="1"/>
</dbReference>
<evidence type="ECO:0000256" key="5">
    <source>
        <dbReference type="ARBA" id="ARBA00022801"/>
    </source>
</evidence>
<protein>
    <submittedName>
        <fullName evidence="8">Phosphoribosylformylglycinamidine synthase I</fullName>
        <ecNumber evidence="8">6.3.5.3</ecNumber>
    </submittedName>
</protein>
<dbReference type="Proteomes" id="UP000593765">
    <property type="component" value="Chromosome"/>
</dbReference>
<keyword evidence="3" id="KW-0547">Nucleotide-binding</keyword>
<evidence type="ECO:0000256" key="1">
    <source>
        <dbReference type="ARBA" id="ARBA00022490"/>
    </source>
</evidence>
<dbReference type="GO" id="GO:0005524">
    <property type="term" value="F:ATP binding"/>
    <property type="evidence" value="ECO:0007669"/>
    <property type="project" value="UniProtKB-KW"/>
</dbReference>
<dbReference type="PROSITE" id="PS51273">
    <property type="entry name" value="GATASE_TYPE_1"/>
    <property type="match status" value="1"/>
</dbReference>
<keyword evidence="6" id="KW-0067">ATP-binding</keyword>
<dbReference type="PANTHER" id="PTHR10099">
    <property type="entry name" value="PHOSPHORIBOSYLFORMYLGLYCINAMIDINE SYNTHASE"/>
    <property type="match status" value="1"/>
</dbReference>
<dbReference type="RefSeq" id="WP_206295276.1">
    <property type="nucleotide sequence ID" value="NZ_CP063458.1"/>
</dbReference>
<dbReference type="PIRSF" id="PIRSF001586">
    <property type="entry name" value="FGAM_synth_I"/>
    <property type="match status" value="1"/>
</dbReference>
<evidence type="ECO:0000256" key="6">
    <source>
        <dbReference type="ARBA" id="ARBA00022840"/>
    </source>
</evidence>
<gene>
    <name evidence="8" type="primary">purQ</name>
    <name evidence="8" type="ORF">IPV69_11610</name>
</gene>
<dbReference type="NCBIfam" id="TIGR01737">
    <property type="entry name" value="FGAM_synth_I"/>
    <property type="match status" value="1"/>
</dbReference>
<accession>A0A7M2X2Q1</accession>
<keyword evidence="4" id="KW-0658">Purine biosynthesis</keyword>
<evidence type="ECO:0000256" key="4">
    <source>
        <dbReference type="ARBA" id="ARBA00022755"/>
    </source>
</evidence>
<keyword evidence="2 8" id="KW-0436">Ligase</keyword>
<sequence length="273" mass="28943">MKPRTLILRTAGTNCDKETAHAFELAGATTEAIHINRLLAEPGLIEGFQILAFPGGFSYGDDIAAGKILANQISHHLRDVLRDFIAAGKPIIGICNGFQVLVKTDLLPGDIGGQGSSIRTGQTATLAHNDCGRFIDRWISLAPRKSRCIWTQDLPASFELPIAHGEGKFVPADESVRQALHANEQIALVYAKADGSPAGGAAPANPNGSTDDIAGVCDATGLVFGLMPHPERYVSPFQHYAWTRQTPPPEAGIGLRVFKNAVQYAKSGVGAGV</sequence>
<dbReference type="GO" id="GO:0004642">
    <property type="term" value="F:phosphoribosylformylglycinamidine synthase activity"/>
    <property type="evidence" value="ECO:0007669"/>
    <property type="project" value="UniProtKB-EC"/>
</dbReference>
<organism evidence="8 9">
    <name type="scientific">Humisphaera borealis</name>
    <dbReference type="NCBI Taxonomy" id="2807512"/>
    <lineage>
        <taxon>Bacteria</taxon>
        <taxon>Pseudomonadati</taxon>
        <taxon>Planctomycetota</taxon>
        <taxon>Phycisphaerae</taxon>
        <taxon>Tepidisphaerales</taxon>
        <taxon>Tepidisphaeraceae</taxon>
        <taxon>Humisphaera</taxon>
    </lineage>
</organism>
<dbReference type="Gene3D" id="3.40.50.880">
    <property type="match status" value="1"/>
</dbReference>
<dbReference type="InterPro" id="IPR029062">
    <property type="entry name" value="Class_I_gatase-like"/>
</dbReference>
<dbReference type="GO" id="GO:0005737">
    <property type="term" value="C:cytoplasm"/>
    <property type="evidence" value="ECO:0007669"/>
    <property type="project" value="TreeGrafter"/>
</dbReference>
<dbReference type="KEGG" id="hbs:IPV69_11610"/>
<dbReference type="EC" id="6.3.5.3" evidence="8"/>
<keyword evidence="7" id="KW-0315">Glutamine amidotransferase</keyword>
<evidence type="ECO:0000313" key="9">
    <source>
        <dbReference type="Proteomes" id="UP000593765"/>
    </source>
</evidence>
<evidence type="ECO:0000313" key="8">
    <source>
        <dbReference type="EMBL" id="QOV91954.1"/>
    </source>
</evidence>
<dbReference type="SUPFAM" id="SSF52317">
    <property type="entry name" value="Class I glutamine amidotransferase-like"/>
    <property type="match status" value="1"/>
</dbReference>
<dbReference type="InterPro" id="IPR010075">
    <property type="entry name" value="PRibForGlyAmidine_synth_PurQ"/>
</dbReference>
<dbReference type="EMBL" id="CP063458">
    <property type="protein sequence ID" value="QOV91954.1"/>
    <property type="molecule type" value="Genomic_DNA"/>
</dbReference>
<name>A0A7M2X2Q1_9BACT</name>
<keyword evidence="9" id="KW-1185">Reference proteome</keyword>
<dbReference type="GO" id="GO:0006189">
    <property type="term" value="P:'de novo' IMP biosynthetic process"/>
    <property type="evidence" value="ECO:0007669"/>
    <property type="project" value="InterPro"/>
</dbReference>
<dbReference type="SMART" id="SM01211">
    <property type="entry name" value="GATase_5"/>
    <property type="match status" value="1"/>
</dbReference>
<proteinExistence type="predicted"/>
<keyword evidence="1" id="KW-0963">Cytoplasm</keyword>
<dbReference type="GO" id="GO:0016787">
    <property type="term" value="F:hydrolase activity"/>
    <property type="evidence" value="ECO:0007669"/>
    <property type="project" value="UniProtKB-KW"/>
</dbReference>
<reference evidence="8 9" key="1">
    <citation type="submission" date="2020-10" db="EMBL/GenBank/DDBJ databases">
        <title>Wide distribution of Phycisphaera-like planctomycetes from WD2101 soil group in peatlands and genome analysis of the first cultivated representative.</title>
        <authorList>
            <person name="Dedysh S.N."/>
            <person name="Beletsky A.V."/>
            <person name="Ivanova A."/>
            <person name="Kulichevskaya I.S."/>
            <person name="Suzina N.E."/>
            <person name="Philippov D.A."/>
            <person name="Rakitin A.L."/>
            <person name="Mardanov A.V."/>
            <person name="Ravin N.V."/>
        </authorList>
    </citation>
    <scope>NUCLEOTIDE SEQUENCE [LARGE SCALE GENOMIC DNA]</scope>
    <source>
        <strain evidence="8 9">M1803</strain>
    </source>
</reference>
<dbReference type="CDD" id="cd01740">
    <property type="entry name" value="GATase1_FGAR_AT"/>
    <property type="match status" value="1"/>
</dbReference>